<comment type="caution">
    <text evidence="2">The sequence shown here is derived from an EMBL/GenBank/DDBJ whole genome shotgun (WGS) entry which is preliminary data.</text>
</comment>
<organism evidence="2 3">
    <name type="scientific">Eumeta variegata</name>
    <name type="common">Bagworm moth</name>
    <name type="synonym">Eumeta japonica</name>
    <dbReference type="NCBI Taxonomy" id="151549"/>
    <lineage>
        <taxon>Eukaryota</taxon>
        <taxon>Metazoa</taxon>
        <taxon>Ecdysozoa</taxon>
        <taxon>Arthropoda</taxon>
        <taxon>Hexapoda</taxon>
        <taxon>Insecta</taxon>
        <taxon>Pterygota</taxon>
        <taxon>Neoptera</taxon>
        <taxon>Endopterygota</taxon>
        <taxon>Lepidoptera</taxon>
        <taxon>Glossata</taxon>
        <taxon>Ditrysia</taxon>
        <taxon>Tineoidea</taxon>
        <taxon>Psychidae</taxon>
        <taxon>Oiketicinae</taxon>
        <taxon>Eumeta</taxon>
    </lineage>
</organism>
<proteinExistence type="predicted"/>
<keyword evidence="3" id="KW-1185">Reference proteome</keyword>
<protein>
    <submittedName>
        <fullName evidence="2">Uncharacterized protein</fullName>
    </submittedName>
</protein>
<name>A0A4C1TJE2_EUMVA</name>
<dbReference type="Proteomes" id="UP000299102">
    <property type="component" value="Unassembled WGS sequence"/>
</dbReference>
<evidence type="ECO:0000313" key="3">
    <source>
        <dbReference type="Proteomes" id="UP000299102"/>
    </source>
</evidence>
<evidence type="ECO:0000313" key="2">
    <source>
        <dbReference type="EMBL" id="GBP14632.1"/>
    </source>
</evidence>
<feature type="region of interest" description="Disordered" evidence="1">
    <location>
        <begin position="261"/>
        <end position="284"/>
    </location>
</feature>
<dbReference type="EMBL" id="BGZK01000065">
    <property type="protein sequence ID" value="GBP14632.1"/>
    <property type="molecule type" value="Genomic_DNA"/>
</dbReference>
<accession>A0A4C1TJE2</accession>
<sequence>MKVQCKRNSCRKHLGIPETIVNDSLSSTIVNSYLVNDNRLIPDRKYGIRFGSKRIVTSIGIVSSSRVDYTASPPTGDSIGRGVDNGRAELGRQIISTRLNACRLPLAEAYLVFKRVRIELDFLELCVCATQQRYVASQLSRRLLDTPDEIFFQFLIIRQCPQTGYPVDDQGVKAAYSLEMTRVPPRSSPAVQQFESYESTFSKLGLYTDGLLFAWLTEGAGRRKYASLHTDYLRIDSTYDNLERRVHFHWHLPRRIRSDGAGAWETDHNTPSVEQRSRGIWINM</sequence>
<reference evidence="2 3" key="1">
    <citation type="journal article" date="2019" name="Commun. Biol.">
        <title>The bagworm genome reveals a unique fibroin gene that provides high tensile strength.</title>
        <authorList>
            <person name="Kono N."/>
            <person name="Nakamura H."/>
            <person name="Ohtoshi R."/>
            <person name="Tomita M."/>
            <person name="Numata K."/>
            <person name="Arakawa K."/>
        </authorList>
    </citation>
    <scope>NUCLEOTIDE SEQUENCE [LARGE SCALE GENOMIC DNA]</scope>
</reference>
<dbReference type="AlphaFoldDB" id="A0A4C1TJE2"/>
<gene>
    <name evidence="2" type="ORF">EVAR_93502_1</name>
</gene>
<evidence type="ECO:0000256" key="1">
    <source>
        <dbReference type="SAM" id="MobiDB-lite"/>
    </source>
</evidence>